<feature type="chain" id="PRO_5004904942" description="PPPDE domain-containing protein" evidence="5">
    <location>
        <begin position="25"/>
        <end position="268"/>
    </location>
</feature>
<keyword evidence="5" id="KW-0732">Signal</keyword>
<accession>W7UAI5</accession>
<dbReference type="PROSITE" id="PS51858">
    <property type="entry name" value="PPPDE"/>
    <property type="match status" value="1"/>
</dbReference>
<keyword evidence="2" id="KW-0645">Protease</keyword>
<dbReference type="AlphaFoldDB" id="W7UAI5"/>
<evidence type="ECO:0000259" key="6">
    <source>
        <dbReference type="PROSITE" id="PS51858"/>
    </source>
</evidence>
<comment type="similarity">
    <text evidence="1">Belongs to the DeSI family.</text>
</comment>
<dbReference type="SMART" id="SM01179">
    <property type="entry name" value="DUF862"/>
    <property type="match status" value="1"/>
</dbReference>
<keyword evidence="3" id="KW-0378">Hydrolase</keyword>
<comment type="caution">
    <text evidence="7">The sequence shown here is derived from an EMBL/GenBank/DDBJ whole genome shotgun (WGS) entry which is preliminary data.</text>
</comment>
<evidence type="ECO:0000256" key="5">
    <source>
        <dbReference type="SAM" id="SignalP"/>
    </source>
</evidence>
<dbReference type="InterPro" id="IPR008580">
    <property type="entry name" value="PPPDE_dom"/>
</dbReference>
<proteinExistence type="inferred from homology"/>
<dbReference type="Gene3D" id="3.90.1720.30">
    <property type="entry name" value="PPPDE domains"/>
    <property type="match status" value="1"/>
</dbReference>
<dbReference type="EMBL" id="AZIL01000110">
    <property type="protein sequence ID" value="EWM29939.1"/>
    <property type="molecule type" value="Genomic_DNA"/>
</dbReference>
<keyword evidence="8" id="KW-1185">Reference proteome</keyword>
<dbReference type="Pfam" id="PF05903">
    <property type="entry name" value="Peptidase_C97"/>
    <property type="match status" value="1"/>
</dbReference>
<reference evidence="7 8" key="1">
    <citation type="journal article" date="2014" name="Mol. Plant">
        <title>Chromosome Scale Genome Assembly and Transcriptome Profiling of Nannochloropsis gaditana in Nitrogen Depletion.</title>
        <authorList>
            <person name="Corteggiani Carpinelli E."/>
            <person name="Telatin A."/>
            <person name="Vitulo N."/>
            <person name="Forcato C."/>
            <person name="D'Angelo M."/>
            <person name="Schiavon R."/>
            <person name="Vezzi A."/>
            <person name="Giacometti G.M."/>
            <person name="Morosinotto T."/>
            <person name="Valle G."/>
        </authorList>
    </citation>
    <scope>NUCLEOTIDE SEQUENCE [LARGE SCALE GENOMIC DNA]</scope>
    <source>
        <strain evidence="7 8">B-31</strain>
    </source>
</reference>
<evidence type="ECO:0000313" key="8">
    <source>
        <dbReference type="Proteomes" id="UP000019335"/>
    </source>
</evidence>
<evidence type="ECO:0000256" key="1">
    <source>
        <dbReference type="ARBA" id="ARBA00008140"/>
    </source>
</evidence>
<evidence type="ECO:0000256" key="3">
    <source>
        <dbReference type="ARBA" id="ARBA00022801"/>
    </source>
</evidence>
<name>W7UAI5_9STRA</name>
<feature type="domain" description="PPPDE" evidence="6">
    <location>
        <begin position="65"/>
        <end position="211"/>
    </location>
</feature>
<dbReference type="GO" id="GO:0006508">
    <property type="term" value="P:proteolysis"/>
    <property type="evidence" value="ECO:0007669"/>
    <property type="project" value="UniProtKB-KW"/>
</dbReference>
<organism evidence="7 8">
    <name type="scientific">Nannochloropsis gaditana</name>
    <dbReference type="NCBI Taxonomy" id="72520"/>
    <lineage>
        <taxon>Eukaryota</taxon>
        <taxon>Sar</taxon>
        <taxon>Stramenopiles</taxon>
        <taxon>Ochrophyta</taxon>
        <taxon>Eustigmatophyceae</taxon>
        <taxon>Eustigmatales</taxon>
        <taxon>Monodopsidaceae</taxon>
        <taxon>Nannochloropsis</taxon>
    </lineage>
</organism>
<gene>
    <name evidence="7" type="ORF">Naga_100510g2</name>
</gene>
<dbReference type="PANTHER" id="PTHR12378:SF7">
    <property type="entry name" value="DESUMOYLATING ISOPEPTIDASE 1"/>
    <property type="match status" value="1"/>
</dbReference>
<evidence type="ECO:0000313" key="7">
    <source>
        <dbReference type="EMBL" id="EWM29939.1"/>
    </source>
</evidence>
<dbReference type="GO" id="GO:0008233">
    <property type="term" value="F:peptidase activity"/>
    <property type="evidence" value="ECO:0007669"/>
    <property type="project" value="UniProtKB-KW"/>
</dbReference>
<feature type="signal peptide" evidence="5">
    <location>
        <begin position="1"/>
        <end position="24"/>
    </location>
</feature>
<evidence type="ECO:0000256" key="4">
    <source>
        <dbReference type="SAM" id="MobiDB-lite"/>
    </source>
</evidence>
<sequence>MLPSLKLCGLSSFVLLIINKPIAAFLPPIPFSATATSPTSARVTLSSSSALQDDSFPEQGAFQHNKVELRVYDIGGKYTPMMSALLRKEMPAIWHVGIGVFGKEYWFSTRIESKDLGDTETAFGMAPHATYELGQTAVERKAFEAFLEEELSSRFNIDTYKVFTHNCNHFSRDALAFLLGEGVEMPGYILENSDRALDALPKGQALLTKSIANQVARVVMLAWGTANRSKEDIARREARRKKAMAERDSVEEAEEGRRGVEEGSQPAA</sequence>
<protein>
    <recommendedName>
        <fullName evidence="6">PPPDE domain-containing protein</fullName>
    </recommendedName>
</protein>
<dbReference type="InterPro" id="IPR042266">
    <property type="entry name" value="PPPDE_sf"/>
</dbReference>
<dbReference type="Proteomes" id="UP000019335">
    <property type="component" value="Chromosome 2"/>
</dbReference>
<dbReference type="OrthoDB" id="21221at2759"/>
<feature type="region of interest" description="Disordered" evidence="4">
    <location>
        <begin position="232"/>
        <end position="268"/>
    </location>
</feature>
<feature type="compositionally biased region" description="Basic and acidic residues" evidence="4">
    <location>
        <begin position="243"/>
        <end position="261"/>
    </location>
</feature>
<dbReference type="GO" id="GO:0070646">
    <property type="term" value="P:protein modification by small protein removal"/>
    <property type="evidence" value="ECO:0007669"/>
    <property type="project" value="TreeGrafter"/>
</dbReference>
<dbReference type="PANTHER" id="PTHR12378">
    <property type="entry name" value="DESUMOYLATING ISOPEPTIDASE"/>
    <property type="match status" value="1"/>
</dbReference>
<evidence type="ECO:0000256" key="2">
    <source>
        <dbReference type="ARBA" id="ARBA00022670"/>
    </source>
</evidence>